<dbReference type="CDD" id="cd07514">
    <property type="entry name" value="HAD_Pase"/>
    <property type="match status" value="1"/>
</dbReference>
<evidence type="ECO:0000256" key="6">
    <source>
        <dbReference type="NCBIfam" id="TIGR01487"/>
    </source>
</evidence>
<evidence type="ECO:0000313" key="8">
    <source>
        <dbReference type="EMBL" id="HGQ74101.1"/>
    </source>
</evidence>
<feature type="binding site" evidence="5">
    <location>
        <position position="12"/>
    </location>
    <ligand>
        <name>Mg(2+)</name>
        <dbReference type="ChEBI" id="CHEBI:18420"/>
    </ligand>
</feature>
<evidence type="ECO:0000256" key="3">
    <source>
        <dbReference type="ARBA" id="ARBA00022842"/>
    </source>
</evidence>
<accession>A0A7C4JML3</accession>
<feature type="binding site" evidence="5">
    <location>
        <position position="187"/>
    </location>
    <ligand>
        <name>Mg(2+)</name>
        <dbReference type="ChEBI" id="CHEBI:18420"/>
    </ligand>
</feature>
<evidence type="ECO:0000256" key="4">
    <source>
        <dbReference type="ARBA" id="ARBA00023277"/>
    </source>
</evidence>
<evidence type="ECO:0000256" key="5">
    <source>
        <dbReference type="HAMAP-Rule" id="MF_01419"/>
    </source>
</evidence>
<dbReference type="InterPro" id="IPR006382">
    <property type="entry name" value="PGPase"/>
</dbReference>
<dbReference type="Gene3D" id="3.40.50.1000">
    <property type="entry name" value="HAD superfamily/HAD-like"/>
    <property type="match status" value="1"/>
</dbReference>
<reference evidence="8" key="1">
    <citation type="journal article" date="2020" name="mSystems">
        <title>Genome- and Community-Level Interaction Insights into Carbon Utilization and Element Cycling Functions of Hydrothermarchaeota in Hydrothermal Sediment.</title>
        <authorList>
            <person name="Zhou Z."/>
            <person name="Liu Y."/>
            <person name="Xu W."/>
            <person name="Pan J."/>
            <person name="Luo Z.H."/>
            <person name="Li M."/>
        </authorList>
    </citation>
    <scope>NUCLEOTIDE SEQUENCE [LARGE SCALE GENOMIC DNA]</scope>
    <source>
        <strain evidence="7">SpSt-638</strain>
        <strain evidence="8">SpSt-648</strain>
    </source>
</reference>
<evidence type="ECO:0000313" key="7">
    <source>
        <dbReference type="EMBL" id="HGQ59539.1"/>
    </source>
</evidence>
<keyword evidence="1 5" id="KW-0479">Metal-binding</keyword>
<feature type="binding site" evidence="5">
    <location>
        <position position="191"/>
    </location>
    <ligand>
        <name>Mg(2+)</name>
        <dbReference type="ChEBI" id="CHEBI:18420"/>
    </ligand>
</feature>
<dbReference type="SUPFAM" id="SSF56784">
    <property type="entry name" value="HAD-like"/>
    <property type="match status" value="1"/>
</dbReference>
<keyword evidence="4 5" id="KW-0119">Carbohydrate metabolism</keyword>
<evidence type="ECO:0000256" key="1">
    <source>
        <dbReference type="ARBA" id="ARBA00022723"/>
    </source>
</evidence>
<dbReference type="PANTHER" id="PTHR10000:SF8">
    <property type="entry name" value="HAD SUPERFAMILY HYDROLASE-LIKE, TYPE 3"/>
    <property type="match status" value="1"/>
</dbReference>
<comment type="similarity">
    <text evidence="5">Belongs to the archaeal SPP-like hydrolase family.</text>
</comment>
<feature type="binding site" evidence="5">
    <location>
        <position position="164"/>
    </location>
    <ligand>
        <name>substrate</name>
    </ligand>
</feature>
<dbReference type="NCBIfam" id="TIGR01487">
    <property type="entry name" value="Pglycolate_arch"/>
    <property type="match status" value="1"/>
</dbReference>
<comment type="function">
    <text evidence="5">Catalyzes the dephosphorylation of 2-phosphoglycolate.</text>
</comment>
<feature type="active site" description="Nucleophile" evidence="5">
    <location>
        <position position="10"/>
    </location>
</feature>
<dbReference type="EC" id="3.1.3.18" evidence="5 6"/>
<proteinExistence type="inferred from homology"/>
<dbReference type="GO" id="GO:0000287">
    <property type="term" value="F:magnesium ion binding"/>
    <property type="evidence" value="ECO:0007669"/>
    <property type="project" value="InterPro"/>
</dbReference>
<dbReference type="EMBL" id="DTBP01000022">
    <property type="protein sequence ID" value="HGQ74101.1"/>
    <property type="molecule type" value="Genomic_DNA"/>
</dbReference>
<organism evidence="8">
    <name type="scientific">Staphylothermus marinus</name>
    <dbReference type="NCBI Taxonomy" id="2280"/>
    <lineage>
        <taxon>Archaea</taxon>
        <taxon>Thermoproteota</taxon>
        <taxon>Thermoprotei</taxon>
        <taxon>Desulfurococcales</taxon>
        <taxon>Desulfurococcaceae</taxon>
        <taxon>Staphylothermus</taxon>
    </lineage>
</organism>
<dbReference type="Gene3D" id="3.90.1070.10">
    <property type="match status" value="1"/>
</dbReference>
<dbReference type="AlphaFoldDB" id="A0A7C4JML3"/>
<protein>
    <recommendedName>
        <fullName evidence="5 6">Phosphoglycolate phosphatase</fullName>
        <shortName evidence="5">PGP</shortName>
        <shortName evidence="5">PGPase</shortName>
        <ecNumber evidence="5 6">3.1.3.18</ecNumber>
    </recommendedName>
</protein>
<comment type="cofactor">
    <cofactor evidence="5">
        <name>Mg(2+)</name>
        <dbReference type="ChEBI" id="CHEBI:18420"/>
    </cofactor>
</comment>
<evidence type="ECO:0000256" key="2">
    <source>
        <dbReference type="ARBA" id="ARBA00022801"/>
    </source>
</evidence>
<name>A0A7C4JML3_STAMA</name>
<keyword evidence="3 5" id="KW-0460">Magnesium</keyword>
<dbReference type="InterPro" id="IPR023214">
    <property type="entry name" value="HAD_sf"/>
</dbReference>
<comment type="caution">
    <text evidence="8">The sequence shown here is derived from an EMBL/GenBank/DDBJ whole genome shotgun (WGS) entry which is preliminary data.</text>
</comment>
<dbReference type="HAMAP" id="MF_01419">
    <property type="entry name" value="GPH_hydrolase_arch"/>
    <property type="match status" value="1"/>
</dbReference>
<dbReference type="Pfam" id="PF08282">
    <property type="entry name" value="Hydrolase_3"/>
    <property type="match status" value="2"/>
</dbReference>
<comment type="catalytic activity">
    <reaction evidence="5">
        <text>2-phosphoglycolate + H2O = glycolate + phosphate</text>
        <dbReference type="Rhea" id="RHEA:14369"/>
        <dbReference type="ChEBI" id="CHEBI:15377"/>
        <dbReference type="ChEBI" id="CHEBI:29805"/>
        <dbReference type="ChEBI" id="CHEBI:43474"/>
        <dbReference type="ChEBI" id="CHEBI:58033"/>
        <dbReference type="EC" id="3.1.3.18"/>
    </reaction>
</comment>
<dbReference type="PANTHER" id="PTHR10000">
    <property type="entry name" value="PHOSPHOSERINE PHOSPHATASE"/>
    <property type="match status" value="1"/>
</dbReference>
<sequence>MMKFKMIAVDIDGTLTLNRQSTIIHLGVVEKLRILENTGVKVVLISSNALPVVVGLSKYFGFSGPCIGETGALIYYNREVIHLTEKSAFNAMRDSLNSFNEYVEESWQNLFRIHEFALTVKEKYRYSSREIYYNIKKYVESKYSDVKVGFSGYAIHLTPIDVSKGRALKLVMGILGIDKEESIGIGDSEMDLDFMEETGLKIAVADADEALIEKADIVLDKSGGAGVADFIDKLIRGEVSG</sequence>
<keyword evidence="2 5" id="KW-0378">Hydrolase</keyword>
<dbReference type="GO" id="GO:0008967">
    <property type="term" value="F:phosphoglycolate phosphatase activity"/>
    <property type="evidence" value="ECO:0007669"/>
    <property type="project" value="UniProtKB-UniRule"/>
</dbReference>
<dbReference type="InterPro" id="IPR036412">
    <property type="entry name" value="HAD-like_sf"/>
</dbReference>
<dbReference type="InterPro" id="IPR006379">
    <property type="entry name" value="HAD-SF_hydro_IIB"/>
</dbReference>
<dbReference type="GO" id="GO:0005829">
    <property type="term" value="C:cytosol"/>
    <property type="evidence" value="ECO:0007669"/>
    <property type="project" value="TreeGrafter"/>
</dbReference>
<dbReference type="EMBL" id="DTBE01000060">
    <property type="protein sequence ID" value="HGQ59539.1"/>
    <property type="molecule type" value="Genomic_DNA"/>
</dbReference>
<feature type="binding site" evidence="5">
    <location>
        <position position="10"/>
    </location>
    <ligand>
        <name>Mg(2+)</name>
        <dbReference type="ChEBI" id="CHEBI:18420"/>
    </ligand>
</feature>
<gene>
    <name evidence="7" type="ORF">ENU09_02335</name>
    <name evidence="8" type="ORF">ENU20_03375</name>
</gene>
<dbReference type="NCBIfam" id="TIGR01484">
    <property type="entry name" value="HAD-SF-IIB"/>
    <property type="match status" value="1"/>
</dbReference>